<evidence type="ECO:0000313" key="1">
    <source>
        <dbReference type="EMBL" id="EPC52968.1"/>
    </source>
</evidence>
<name>A0A8E0IIQ9_LACPA</name>
<dbReference type="Proteomes" id="UP000014249">
    <property type="component" value="Unassembled WGS sequence"/>
</dbReference>
<evidence type="ECO:0000313" key="2">
    <source>
        <dbReference type="Proteomes" id="UP000014249"/>
    </source>
</evidence>
<accession>A0A8E0IIQ9</accession>
<organism evidence="1 2">
    <name type="scientific">Lacticaseibacillus paracasei subsp. paracasei CNCM I-4270</name>
    <dbReference type="NCBI Taxonomy" id="1256202"/>
    <lineage>
        <taxon>Bacteria</taxon>
        <taxon>Bacillati</taxon>
        <taxon>Bacillota</taxon>
        <taxon>Bacilli</taxon>
        <taxon>Lactobacillales</taxon>
        <taxon>Lactobacillaceae</taxon>
        <taxon>Lacticaseibacillus</taxon>
    </lineage>
</organism>
<proteinExistence type="predicted"/>
<feature type="non-terminal residue" evidence="1">
    <location>
        <position position="1"/>
    </location>
</feature>
<dbReference type="EMBL" id="ANJX01000272">
    <property type="protein sequence ID" value="EPC52968.1"/>
    <property type="molecule type" value="Genomic_DNA"/>
</dbReference>
<dbReference type="AlphaFoldDB" id="A0A8E0IIQ9"/>
<comment type="caution">
    <text evidence="1">The sequence shown here is derived from an EMBL/GenBank/DDBJ whole genome shotgun (WGS) entry which is preliminary data.</text>
</comment>
<protein>
    <submittedName>
        <fullName evidence="1">Uncharacterized protein</fullName>
    </submittedName>
</protein>
<gene>
    <name evidence="1" type="ORF">Lpp77_10046</name>
</gene>
<sequence length="34" mass="3671">ISAFYQHGGLKADHFSELALPTVQKKLNAALGMN</sequence>
<reference evidence="1 2" key="1">
    <citation type="journal article" date="2013" name="PLoS ONE">
        <title>Lactobacillus paracasei comparative genomics: towards species pan-genome definition and exploitation of diversity.</title>
        <authorList>
            <person name="Smokvina T."/>
            <person name="Wels M."/>
            <person name="Polka J."/>
            <person name="Chervaux C."/>
            <person name="Brisse S."/>
            <person name="Boekhorst J."/>
            <person name="van Hylckama Vlieg J.E."/>
            <person name="Siezen R.J."/>
        </authorList>
    </citation>
    <scope>NUCLEOTIDE SEQUENCE [LARGE SCALE GENOMIC DNA]</scope>
    <source>
        <strain evidence="1 2">CNCM I-4270</strain>
    </source>
</reference>